<feature type="region of interest" description="Disordered" evidence="1">
    <location>
        <begin position="1"/>
        <end position="25"/>
    </location>
</feature>
<reference evidence="2 3" key="1">
    <citation type="submission" date="2024-10" db="EMBL/GenBank/DDBJ databases">
        <authorList>
            <person name="Kim D."/>
        </authorList>
    </citation>
    <scope>NUCLEOTIDE SEQUENCE [LARGE SCALE GENOMIC DNA]</scope>
    <source>
        <strain evidence="2">Taebaek</strain>
    </source>
</reference>
<keyword evidence="3" id="KW-1185">Reference proteome</keyword>
<dbReference type="EMBL" id="JBICCN010000287">
    <property type="protein sequence ID" value="KAL3080720.1"/>
    <property type="molecule type" value="Genomic_DNA"/>
</dbReference>
<feature type="region of interest" description="Disordered" evidence="1">
    <location>
        <begin position="90"/>
        <end position="119"/>
    </location>
</feature>
<accession>A0ABD2ISB2</accession>
<evidence type="ECO:0008006" key="4">
    <source>
        <dbReference type="Google" id="ProtNLM"/>
    </source>
</evidence>
<name>A0ABD2ISB2_HETSC</name>
<comment type="caution">
    <text evidence="2">The sequence shown here is derived from an EMBL/GenBank/DDBJ whole genome shotgun (WGS) entry which is preliminary data.</text>
</comment>
<gene>
    <name evidence="2" type="ORF">niasHS_012727</name>
</gene>
<protein>
    <recommendedName>
        <fullName evidence="4">Myb-like domain-containing protein</fullName>
    </recommendedName>
</protein>
<dbReference type="Proteomes" id="UP001620645">
    <property type="component" value="Unassembled WGS sequence"/>
</dbReference>
<dbReference type="AlphaFoldDB" id="A0ABD2ISB2"/>
<sequence length="175" mass="18543">MPKKGEQSPIAARFVPSTGGGLCGTRWTDEEEGFLKKTTGGQFGQDKARLAKLAAVFVAEGKKKGWSPRSLDSIKKKAQRLIRQVVIRNEEGPSCSATSAGGPSPAGRRMEDVVVPQDGGPLHQVQQHVYIDSLLNPQGQMAKATGGTLEPLVGIEEALEEAEALIMLHGGGNQS</sequence>
<organism evidence="2 3">
    <name type="scientific">Heterodera schachtii</name>
    <name type="common">Sugarbeet cyst nematode worm</name>
    <name type="synonym">Tylenchus schachtii</name>
    <dbReference type="NCBI Taxonomy" id="97005"/>
    <lineage>
        <taxon>Eukaryota</taxon>
        <taxon>Metazoa</taxon>
        <taxon>Ecdysozoa</taxon>
        <taxon>Nematoda</taxon>
        <taxon>Chromadorea</taxon>
        <taxon>Rhabditida</taxon>
        <taxon>Tylenchina</taxon>
        <taxon>Tylenchomorpha</taxon>
        <taxon>Tylenchoidea</taxon>
        <taxon>Heteroderidae</taxon>
        <taxon>Heteroderinae</taxon>
        <taxon>Heterodera</taxon>
    </lineage>
</organism>
<proteinExistence type="predicted"/>
<evidence type="ECO:0000313" key="2">
    <source>
        <dbReference type="EMBL" id="KAL3080720.1"/>
    </source>
</evidence>
<evidence type="ECO:0000313" key="3">
    <source>
        <dbReference type="Proteomes" id="UP001620645"/>
    </source>
</evidence>
<evidence type="ECO:0000256" key="1">
    <source>
        <dbReference type="SAM" id="MobiDB-lite"/>
    </source>
</evidence>